<sequence length="358" mass="38950">MKRVPEKLAELVERGQRPAKASPAGHARRPSPAHSLIHQLLHLLLLTAKKSVLFTPLKNLEPSADLQEKEENLSEESVSAQPELVFPSTEALSADPVDQTVADHDISVAIASKVNLTVPRENEDPVGDNNEETPATELPDLEDSPADPLLIALTAPIKDRSQEDSILAVPTVSNDPASDEIPDDPADPHDRKPEDHGQKHTVEPPDKKERSEDPFSEDHAVGGDPAADEGPTDPLHRRKRPAEPPDKKTISADPIADGDPLASADHAFVEKFAKSVGEGSRVLSEEHPDKDIALQLRDPRDENPVTPLDRDPSKIPTDSLDGIKRKGKKKDSARGNTFSQVRESFLHPGRLGQPGQDF</sequence>
<organism evidence="2 3">
    <name type="scientific">Claviceps aff. purpurea</name>
    <dbReference type="NCBI Taxonomy" id="1967640"/>
    <lineage>
        <taxon>Eukaryota</taxon>
        <taxon>Fungi</taxon>
        <taxon>Dikarya</taxon>
        <taxon>Ascomycota</taxon>
        <taxon>Pezizomycotina</taxon>
        <taxon>Sordariomycetes</taxon>
        <taxon>Hypocreomycetidae</taxon>
        <taxon>Hypocreales</taxon>
        <taxon>Clavicipitaceae</taxon>
        <taxon>Claviceps</taxon>
    </lineage>
</organism>
<feature type="compositionally biased region" description="Basic and acidic residues" evidence="1">
    <location>
        <begin position="186"/>
        <end position="221"/>
    </location>
</feature>
<protein>
    <submittedName>
        <fullName evidence="2">Uncharacterized protein</fullName>
    </submittedName>
</protein>
<feature type="region of interest" description="Disordered" evidence="1">
    <location>
        <begin position="161"/>
        <end position="262"/>
    </location>
</feature>
<evidence type="ECO:0000256" key="1">
    <source>
        <dbReference type="SAM" id="MobiDB-lite"/>
    </source>
</evidence>
<feature type="compositionally biased region" description="Basic and acidic residues" evidence="1">
    <location>
        <begin position="1"/>
        <end position="16"/>
    </location>
</feature>
<evidence type="ECO:0000313" key="2">
    <source>
        <dbReference type="EMBL" id="KAG6293380.1"/>
    </source>
</evidence>
<feature type="compositionally biased region" description="Basic and acidic residues" evidence="1">
    <location>
        <begin position="241"/>
        <end position="250"/>
    </location>
</feature>
<gene>
    <name evidence="2" type="ORF">E4U09_003018</name>
</gene>
<dbReference type="AlphaFoldDB" id="A0A9P7U0Q8"/>
<evidence type="ECO:0000313" key="3">
    <source>
        <dbReference type="Proteomes" id="UP000707071"/>
    </source>
</evidence>
<feature type="compositionally biased region" description="Basic and acidic residues" evidence="1">
    <location>
        <begin position="283"/>
        <end position="313"/>
    </location>
</feature>
<proteinExistence type="predicted"/>
<feature type="region of interest" description="Disordered" evidence="1">
    <location>
        <begin position="118"/>
        <end position="145"/>
    </location>
</feature>
<dbReference type="EMBL" id="SRRH01000246">
    <property type="protein sequence ID" value="KAG6293380.1"/>
    <property type="molecule type" value="Genomic_DNA"/>
</dbReference>
<feature type="region of interest" description="Disordered" evidence="1">
    <location>
        <begin position="275"/>
        <end position="358"/>
    </location>
</feature>
<keyword evidence="3" id="KW-1185">Reference proteome</keyword>
<comment type="caution">
    <text evidence="2">The sequence shown here is derived from an EMBL/GenBank/DDBJ whole genome shotgun (WGS) entry which is preliminary data.</text>
</comment>
<dbReference type="Proteomes" id="UP000707071">
    <property type="component" value="Unassembled WGS sequence"/>
</dbReference>
<accession>A0A9P7U0Q8</accession>
<reference evidence="2 3" key="1">
    <citation type="journal article" date="2020" name="bioRxiv">
        <title>Whole genome comparisons of ergot fungi reveals the divergence and evolution of species within the genus Claviceps are the result of varying mechanisms driving genome evolution and host range expansion.</title>
        <authorList>
            <person name="Wyka S.A."/>
            <person name="Mondo S.J."/>
            <person name="Liu M."/>
            <person name="Dettman J."/>
            <person name="Nalam V."/>
            <person name="Broders K.D."/>
        </authorList>
    </citation>
    <scope>NUCLEOTIDE SEQUENCE [LARGE SCALE GENOMIC DNA]</scope>
    <source>
        <strain evidence="2 3">Clav52</strain>
    </source>
</reference>
<feature type="region of interest" description="Disordered" evidence="1">
    <location>
        <begin position="1"/>
        <end position="32"/>
    </location>
</feature>
<name>A0A9P7U0Q8_9HYPO</name>